<keyword evidence="5" id="KW-0808">Transferase</keyword>
<keyword evidence="2" id="KW-0067">ATP-binding</keyword>
<dbReference type="RefSeq" id="WP_093991002.1">
    <property type="nucleotide sequence ID" value="NZ_FXZK01000001.1"/>
</dbReference>
<dbReference type="OrthoDB" id="9775724at2"/>
<proteinExistence type="predicted"/>
<sequence length="350" mass="37573">MNAKYSRRTGRPRLDASERARLLAEIAKLGAPATTELDAQSAALRAALSESVEPPADEPEAAQDAVTPTDREATAAAPIEQPKAPAEPAEPAAKPAAQPAPPQRAPSPKALNAEWAGLPMLDVSPALLERNLVITAKRTDPAHGAFDVLRTRLVQALAEKGWRRVAITSPTAGCGKSFTAINLAVTLSRYDQCRTILMDMDLRKPGLARYLGVRNAGSTGDYLRGLTDAPDYFTRLQGERLNIGTNLALGLNGQVEDFAAELFQQPSTGEVLAEMEDMFAPEVVLFDLPPALAQDDVIAFRPHFDCLLMVVGGGITTAEEVREAQRRIGEDKPLLGVVLNKAEVEGDYAY</sequence>
<dbReference type="SUPFAM" id="SSF52540">
    <property type="entry name" value="P-loop containing nucleoside triphosphate hydrolases"/>
    <property type="match status" value="1"/>
</dbReference>
<evidence type="ECO:0000313" key="6">
    <source>
        <dbReference type="Proteomes" id="UP000201613"/>
    </source>
</evidence>
<evidence type="ECO:0000256" key="3">
    <source>
        <dbReference type="SAM" id="MobiDB-lite"/>
    </source>
</evidence>
<reference evidence="5 6" key="1">
    <citation type="submission" date="2017-05" db="EMBL/GenBank/DDBJ databases">
        <authorList>
            <person name="Song R."/>
            <person name="Chenine A.L."/>
            <person name="Ruprecht R.M."/>
        </authorList>
    </citation>
    <scope>NUCLEOTIDE SEQUENCE [LARGE SCALE GENOMIC DNA]</scope>
    <source>
        <strain evidence="5 6">CECT 8899</strain>
    </source>
</reference>
<dbReference type="InterPro" id="IPR002586">
    <property type="entry name" value="CobQ/CobB/MinD/ParA_Nub-bd_dom"/>
</dbReference>
<dbReference type="InterPro" id="IPR005702">
    <property type="entry name" value="Wzc-like_C"/>
</dbReference>
<dbReference type="EMBL" id="FXZK01000001">
    <property type="protein sequence ID" value="SMY06882.1"/>
    <property type="molecule type" value="Genomic_DNA"/>
</dbReference>
<feature type="domain" description="CobQ/CobB/MinD/ParA nucleotide binding" evidence="4">
    <location>
        <begin position="165"/>
        <end position="343"/>
    </location>
</feature>
<dbReference type="GO" id="GO:0004715">
    <property type="term" value="F:non-membrane spanning protein tyrosine kinase activity"/>
    <property type="evidence" value="ECO:0007669"/>
    <property type="project" value="UniProtKB-EC"/>
</dbReference>
<accession>A0A238LBD3</accession>
<dbReference type="InterPro" id="IPR027417">
    <property type="entry name" value="P-loop_NTPase"/>
</dbReference>
<evidence type="ECO:0000256" key="1">
    <source>
        <dbReference type="ARBA" id="ARBA00022741"/>
    </source>
</evidence>
<evidence type="ECO:0000313" key="5">
    <source>
        <dbReference type="EMBL" id="SMY06882.1"/>
    </source>
</evidence>
<dbReference type="Gene3D" id="3.40.50.300">
    <property type="entry name" value="P-loop containing nucleotide triphosphate hydrolases"/>
    <property type="match status" value="1"/>
</dbReference>
<dbReference type="CDD" id="cd05387">
    <property type="entry name" value="BY-kinase"/>
    <property type="match status" value="1"/>
</dbReference>
<keyword evidence="5" id="KW-0418">Kinase</keyword>
<protein>
    <submittedName>
        <fullName evidence="5">Tyrosine-protein kinase YwqD</fullName>
        <ecNumber evidence="5">2.7.10.2</ecNumber>
    </submittedName>
</protein>
<organism evidence="5 6">
    <name type="scientific">Flavimaricola marinus</name>
    <dbReference type="NCBI Taxonomy" id="1819565"/>
    <lineage>
        <taxon>Bacteria</taxon>
        <taxon>Pseudomonadati</taxon>
        <taxon>Pseudomonadota</taxon>
        <taxon>Alphaproteobacteria</taxon>
        <taxon>Rhodobacterales</taxon>
        <taxon>Paracoccaceae</taxon>
        <taxon>Flavimaricola</taxon>
    </lineage>
</organism>
<keyword evidence="6" id="KW-1185">Reference proteome</keyword>
<evidence type="ECO:0000256" key="2">
    <source>
        <dbReference type="ARBA" id="ARBA00022840"/>
    </source>
</evidence>
<dbReference type="AlphaFoldDB" id="A0A238LBD3"/>
<feature type="compositionally biased region" description="Low complexity" evidence="3">
    <location>
        <begin position="75"/>
        <end position="97"/>
    </location>
</feature>
<feature type="region of interest" description="Disordered" evidence="3">
    <location>
        <begin position="41"/>
        <end position="109"/>
    </location>
</feature>
<gene>
    <name evidence="5" type="primary">ywqD_1</name>
    <name evidence="5" type="ORF">LOM8899_01012</name>
</gene>
<dbReference type="PANTHER" id="PTHR32309">
    <property type="entry name" value="TYROSINE-PROTEIN KINASE"/>
    <property type="match status" value="1"/>
</dbReference>
<evidence type="ECO:0000259" key="4">
    <source>
        <dbReference type="Pfam" id="PF01656"/>
    </source>
</evidence>
<dbReference type="Pfam" id="PF01656">
    <property type="entry name" value="CbiA"/>
    <property type="match status" value="1"/>
</dbReference>
<dbReference type="EC" id="2.7.10.2" evidence="5"/>
<name>A0A238LBD3_9RHOB</name>
<keyword evidence="1" id="KW-0547">Nucleotide-binding</keyword>
<dbReference type="PANTHER" id="PTHR32309:SF31">
    <property type="entry name" value="CAPSULAR EXOPOLYSACCHARIDE FAMILY"/>
    <property type="match status" value="1"/>
</dbReference>
<dbReference type="InterPro" id="IPR050445">
    <property type="entry name" value="Bact_polysacc_biosynth/exp"/>
</dbReference>
<dbReference type="Proteomes" id="UP000201613">
    <property type="component" value="Unassembled WGS sequence"/>
</dbReference>